<organism evidence="2 3">
    <name type="scientific">Catalinimonas alkaloidigena</name>
    <dbReference type="NCBI Taxonomy" id="1075417"/>
    <lineage>
        <taxon>Bacteria</taxon>
        <taxon>Pseudomonadati</taxon>
        <taxon>Bacteroidota</taxon>
        <taxon>Cytophagia</taxon>
        <taxon>Cytophagales</taxon>
        <taxon>Catalimonadaceae</taxon>
        <taxon>Catalinimonas</taxon>
    </lineage>
</organism>
<dbReference type="SUPFAM" id="SSF51182">
    <property type="entry name" value="RmlC-like cupins"/>
    <property type="match status" value="1"/>
</dbReference>
<dbReference type="Gene3D" id="2.60.120.10">
    <property type="entry name" value="Jelly Rolls"/>
    <property type="match status" value="1"/>
</dbReference>
<proteinExistence type="predicted"/>
<evidence type="ECO:0000313" key="3">
    <source>
        <dbReference type="Proteomes" id="UP000198510"/>
    </source>
</evidence>
<dbReference type="Pfam" id="PF07883">
    <property type="entry name" value="Cupin_2"/>
    <property type="match status" value="1"/>
</dbReference>
<evidence type="ECO:0000259" key="1">
    <source>
        <dbReference type="Pfam" id="PF07883"/>
    </source>
</evidence>
<evidence type="ECO:0000313" key="2">
    <source>
        <dbReference type="EMBL" id="SDL93475.1"/>
    </source>
</evidence>
<reference evidence="2 3" key="1">
    <citation type="submission" date="2016-10" db="EMBL/GenBank/DDBJ databases">
        <authorList>
            <person name="de Groot N.N."/>
        </authorList>
    </citation>
    <scope>NUCLEOTIDE SEQUENCE [LARGE SCALE GENOMIC DNA]</scope>
    <source>
        <strain evidence="2 3">DSM 25186</strain>
    </source>
</reference>
<name>A0A1G9P5L3_9BACT</name>
<dbReference type="OrthoDB" id="9811153at2"/>
<accession>A0A1G9P5L3</accession>
<keyword evidence="3" id="KW-1185">Reference proteome</keyword>
<dbReference type="PANTHER" id="PTHR40112:SF1">
    <property type="entry name" value="H2HPP ISOMERASE"/>
    <property type="match status" value="1"/>
</dbReference>
<protein>
    <submittedName>
        <fullName evidence="2">Cupin domain-containing protein</fullName>
    </submittedName>
</protein>
<dbReference type="STRING" id="1075417.SAMN05421823_10974"/>
<dbReference type="EMBL" id="FNFO01000009">
    <property type="protein sequence ID" value="SDL93475.1"/>
    <property type="molecule type" value="Genomic_DNA"/>
</dbReference>
<dbReference type="CDD" id="cd02238">
    <property type="entry name" value="cupin_KdgF"/>
    <property type="match status" value="1"/>
</dbReference>
<dbReference type="InterPro" id="IPR011051">
    <property type="entry name" value="RmlC_Cupin_sf"/>
</dbReference>
<gene>
    <name evidence="2" type="ORF">SAMN05421823_10974</name>
</gene>
<dbReference type="Proteomes" id="UP000198510">
    <property type="component" value="Unassembled WGS sequence"/>
</dbReference>
<dbReference type="InterPro" id="IPR014710">
    <property type="entry name" value="RmlC-like_jellyroll"/>
</dbReference>
<sequence>MLLRTNVKINIMRQFIGALVVWLASMAALQAQSVRHLTLDTMATQQLSAGITRRMASGNSATFGYFTMQRGAVVPLHHHPNEQYTFILQGSVKVTIQEQTYVVKAGEVLLIPAHVPHRFECLEDGTIDLDFFAPQREDWINGTDQYFQK</sequence>
<dbReference type="InterPro" id="IPR013096">
    <property type="entry name" value="Cupin_2"/>
</dbReference>
<dbReference type="AlphaFoldDB" id="A0A1G9P5L3"/>
<dbReference type="InterPro" id="IPR052535">
    <property type="entry name" value="Bacilysin_H2HPP_isomerase"/>
</dbReference>
<feature type="domain" description="Cupin type-2" evidence="1">
    <location>
        <begin position="65"/>
        <end position="125"/>
    </location>
</feature>
<dbReference type="PANTHER" id="PTHR40112">
    <property type="entry name" value="H2HPP ISOMERASE"/>
    <property type="match status" value="1"/>
</dbReference>